<sequence length="564" mass="64073">MIMNNFRAICIGIEDYLHYQPLNGSENSAQALYRYFFEEANIPSHQLLLLTDTSPSPGKRSTYPNRDNILQWINDSPIKVEYCWFFFQGYGINYQGEDYLLPIDSNLNTIPQTAIKVRSLFEKLQNSSQNLLIILDLQNPLKDGKLGQITLDLAQKKNISLIFSCRSHVYQSISAEKSIFITALTEALRYYSHHLTLHKLDAYFKERLNPSHQKDFPAIALPIIISPETIRHQPLLPASKKPILDNQENQALSFKIQQKPHQSPDQKPTSTLILPKIPSTPFKPQLSLNIPLTQTNIKPSSPAASLPSVSSTATTTPEPSKKSSLGKYWLWIGGILATTAVVWWMSLKIGQHLNAINYQKIQENQQILDYGKISLSVQQASQFNQAISYARQIQPHTALYQQAQVKINQWSQMILDIAQGRAIIGDFQGAIAAIKLVPPDNQQLYNLAQQSLKEWQTLSQQQHDNQVLIEAALSLIEPNQASSYNRAIRLLKHLEKKELGYHHAQKLIEQLSKNIYQLAQTRAQQGQLTLAIETIELVPNDTQVYSMAQEAKINWQQHLNRTSN</sequence>
<protein>
    <submittedName>
        <fullName evidence="3">Peptidase C14, caspase catalytic</fullName>
    </submittedName>
</protein>
<keyword evidence="4" id="KW-1185">Reference proteome</keyword>
<dbReference type="STRING" id="43989.cce_3645"/>
<dbReference type="HOGENOM" id="CLU_015555_0_0_3"/>
<dbReference type="Pfam" id="PF00656">
    <property type="entry name" value="Peptidase_C14"/>
    <property type="match status" value="1"/>
</dbReference>
<evidence type="ECO:0000256" key="1">
    <source>
        <dbReference type="SAM" id="MobiDB-lite"/>
    </source>
</evidence>
<organism evidence="3 4">
    <name type="scientific">Crocosphaera subtropica (strain ATCC 51142 / BH68)</name>
    <name type="common">Cyanothece sp. (strain ATCC 51142)</name>
    <dbReference type="NCBI Taxonomy" id="43989"/>
    <lineage>
        <taxon>Bacteria</taxon>
        <taxon>Bacillati</taxon>
        <taxon>Cyanobacteriota</taxon>
        <taxon>Cyanophyceae</taxon>
        <taxon>Oscillatoriophycideae</taxon>
        <taxon>Chroococcales</taxon>
        <taxon>Aphanothecaceae</taxon>
        <taxon>Crocosphaera</taxon>
        <taxon>Crocosphaera subtropica</taxon>
    </lineage>
</organism>
<dbReference type="InterPro" id="IPR029030">
    <property type="entry name" value="Caspase-like_dom_sf"/>
</dbReference>
<dbReference type="EMBL" id="CP000806">
    <property type="protein sequence ID" value="ACB52993.1"/>
    <property type="molecule type" value="Genomic_DNA"/>
</dbReference>
<evidence type="ECO:0000313" key="4">
    <source>
        <dbReference type="Proteomes" id="UP000001203"/>
    </source>
</evidence>
<name>B1X0V4_CROS5</name>
<gene>
    <name evidence="3" type="ordered locus">cce_3645</name>
</gene>
<dbReference type="GO" id="GO:0004197">
    <property type="term" value="F:cysteine-type endopeptidase activity"/>
    <property type="evidence" value="ECO:0007669"/>
    <property type="project" value="InterPro"/>
</dbReference>
<evidence type="ECO:0000313" key="3">
    <source>
        <dbReference type="EMBL" id="ACB52993.1"/>
    </source>
</evidence>
<reference evidence="3 4" key="1">
    <citation type="journal article" date="2008" name="Proc. Natl. Acad. Sci. U.S.A.">
        <title>The genome of Cyanothece 51142, a unicellular diazotrophic cyanobacterium important in the marine nitrogen cycle.</title>
        <authorList>
            <person name="Welsh E.A."/>
            <person name="Liberton M."/>
            <person name="Stoeckel J."/>
            <person name="Loh T."/>
            <person name="Elvitigala T."/>
            <person name="Wang C."/>
            <person name="Wollam A."/>
            <person name="Fulton R.S."/>
            <person name="Clifton S.W."/>
            <person name="Jacobs J.M."/>
            <person name="Aurora R."/>
            <person name="Ghosh B.K."/>
            <person name="Sherman L.A."/>
            <person name="Smith R.D."/>
            <person name="Wilson R.K."/>
            <person name="Pakrasi H.B."/>
        </authorList>
    </citation>
    <scope>NUCLEOTIDE SEQUENCE [LARGE SCALE GENOMIC DNA]</scope>
    <source>
        <strain evidence="4">ATCC 51142 / BH68</strain>
    </source>
</reference>
<accession>B1X0V4</accession>
<dbReference type="GO" id="GO:0006508">
    <property type="term" value="P:proteolysis"/>
    <property type="evidence" value="ECO:0007669"/>
    <property type="project" value="InterPro"/>
</dbReference>
<dbReference type="KEGG" id="cyt:cce_3645"/>
<proteinExistence type="predicted"/>
<feature type="region of interest" description="Disordered" evidence="1">
    <location>
        <begin position="299"/>
        <end position="323"/>
    </location>
</feature>
<dbReference type="InterPro" id="IPR011600">
    <property type="entry name" value="Pept_C14_caspase"/>
</dbReference>
<dbReference type="Gene3D" id="3.40.50.1460">
    <property type="match status" value="1"/>
</dbReference>
<dbReference type="SUPFAM" id="SSF52129">
    <property type="entry name" value="Caspase-like"/>
    <property type="match status" value="1"/>
</dbReference>
<dbReference type="AlphaFoldDB" id="B1X0V4"/>
<dbReference type="eggNOG" id="COG4249">
    <property type="taxonomic scope" value="Bacteria"/>
</dbReference>
<feature type="domain" description="Peptidase C14 caspase" evidence="2">
    <location>
        <begin position="7"/>
        <end position="215"/>
    </location>
</feature>
<feature type="compositionally biased region" description="Low complexity" evidence="1">
    <location>
        <begin position="299"/>
        <end position="318"/>
    </location>
</feature>
<evidence type="ECO:0000259" key="2">
    <source>
        <dbReference type="Pfam" id="PF00656"/>
    </source>
</evidence>
<dbReference type="Proteomes" id="UP000001203">
    <property type="component" value="Chromosome circular"/>
</dbReference>